<evidence type="ECO:0000313" key="2">
    <source>
        <dbReference type="Proteomes" id="UP001159363"/>
    </source>
</evidence>
<evidence type="ECO:0000313" key="1">
    <source>
        <dbReference type="EMBL" id="KAJ8883339.1"/>
    </source>
</evidence>
<reference evidence="1 2" key="1">
    <citation type="submission" date="2023-02" db="EMBL/GenBank/DDBJ databases">
        <title>LHISI_Scaffold_Assembly.</title>
        <authorList>
            <person name="Stuart O.P."/>
            <person name="Cleave R."/>
            <person name="Magrath M.J.L."/>
            <person name="Mikheyev A.S."/>
        </authorList>
    </citation>
    <scope>NUCLEOTIDE SEQUENCE [LARGE SCALE GENOMIC DNA]</scope>
    <source>
        <strain evidence="1">Daus_M_001</strain>
        <tissue evidence="1">Leg muscle</tissue>
    </source>
</reference>
<organism evidence="1 2">
    <name type="scientific">Dryococelus australis</name>
    <dbReference type="NCBI Taxonomy" id="614101"/>
    <lineage>
        <taxon>Eukaryota</taxon>
        <taxon>Metazoa</taxon>
        <taxon>Ecdysozoa</taxon>
        <taxon>Arthropoda</taxon>
        <taxon>Hexapoda</taxon>
        <taxon>Insecta</taxon>
        <taxon>Pterygota</taxon>
        <taxon>Neoptera</taxon>
        <taxon>Polyneoptera</taxon>
        <taxon>Phasmatodea</taxon>
        <taxon>Verophasmatodea</taxon>
        <taxon>Anareolatae</taxon>
        <taxon>Phasmatidae</taxon>
        <taxon>Eurycanthinae</taxon>
        <taxon>Dryococelus</taxon>
    </lineage>
</organism>
<protein>
    <submittedName>
        <fullName evidence="1">Uncharacterized protein</fullName>
    </submittedName>
</protein>
<name>A0ABQ9HGD8_9NEOP</name>
<gene>
    <name evidence="1" type="ORF">PR048_015182</name>
</gene>
<dbReference type="Proteomes" id="UP001159363">
    <property type="component" value="Chromosome 4"/>
</dbReference>
<proteinExistence type="predicted"/>
<sequence>MVLHTQVTSLASRMLGTPIASELLPGSKFEVGSTVLQTLEHRGDLVVRRQRDRSTSSLVYGCSSWTADGHRAPSELTGDDGPHLAAREEVADVVRVWGRPSPRKHAEDVFPDIFPPHPPSCRRCLVVAGCWQRAVRHLLPMFHTCAIECRSMDPELRIPEANILTLQQNQLGDSHCTMKFRVVVNEDEPGASSHYNSGYLPLTLLERCGASHDDQVLCVPKRELRHLQTSAILRCWKCDSMFPAISSNSVTDVTLDVLNVEGNMADISVVDVINVEGNVADVAVDVINVEGNVADVAVDVINVEGNVVDFAVDVLNVEGNVCHRLERSLRTKTNSVRFPAGQVLDLSHMEIVPDDVAGQRAFSVVSRFPQPLQTFPGGTPENRHLQAGPSEVVDGLRISPYPGVDSGSTSHHSRVGIVPDDATLVGEFSLGSPVSPVLPFRRCSILISINPIGSQDLDVKSHPNLFTHSTYFPSIVTNFTGLMSLSAPVKTYAGRSSDFFPSARLLRNPPSYFATYLTFGSLKNTSACYLHVGGNPQGVGHVTSAGLERILADAACTVARGFRKQSGAEKLGCDKGDNASSIKCVIAATYKSLN</sequence>
<comment type="caution">
    <text evidence="1">The sequence shown here is derived from an EMBL/GenBank/DDBJ whole genome shotgun (WGS) entry which is preliminary data.</text>
</comment>
<accession>A0ABQ9HGD8</accession>
<keyword evidence="2" id="KW-1185">Reference proteome</keyword>
<dbReference type="EMBL" id="JARBHB010000005">
    <property type="protein sequence ID" value="KAJ8883339.1"/>
    <property type="molecule type" value="Genomic_DNA"/>
</dbReference>